<dbReference type="EMBL" id="WNCR01000001">
    <property type="protein sequence ID" value="MTU27739.1"/>
    <property type="molecule type" value="Genomic_DNA"/>
</dbReference>
<evidence type="ECO:0000313" key="4">
    <source>
        <dbReference type="Proteomes" id="UP000261088"/>
    </source>
</evidence>
<sequence length="284" mass="32874">MANPRLPNITESEQELLYEKLNIYNQGKASYKEVGCYLVVLPREGHPNYSLWFYTPLLDRRCILFIEDLKPDIIQSLRIVTSELWYANRRILITDYNEKRMSTHGDDLIAFGKYRGHFLYEILRIDPGYVNWIAFKYTPAIPKQERFVKMAQAYNCVYLDKMLKKKYQLRPTSRFLGKKGDKLSNLTLKIIKVQVEDDPYRTHVIGTTPVFFVRQRLTAIDTSGNLVNLTFASGNPSHASGQLPSLEHAYRPGEVLHISSARIAATFESHGTQYTRLNYVKIGK</sequence>
<proteinExistence type="predicted"/>
<protein>
    <recommendedName>
        <fullName evidence="1">Exodeoxyribonuclease X-like C-terminal domain-containing protein</fullName>
    </recommendedName>
</protein>
<dbReference type="Proteomes" id="UP000437446">
    <property type="component" value="Unassembled WGS sequence"/>
</dbReference>
<name>A0A3R6A4G0_9BACT</name>
<evidence type="ECO:0000313" key="5">
    <source>
        <dbReference type="Proteomes" id="UP000437446"/>
    </source>
</evidence>
<dbReference type="InterPro" id="IPR046768">
    <property type="entry name" value="ExoX-like_C"/>
</dbReference>
<dbReference type="Pfam" id="PF20600">
    <property type="entry name" value="ExoX-like_C"/>
    <property type="match status" value="1"/>
</dbReference>
<evidence type="ECO:0000259" key="1">
    <source>
        <dbReference type="Pfam" id="PF20600"/>
    </source>
</evidence>
<evidence type="ECO:0000313" key="3">
    <source>
        <dbReference type="EMBL" id="RGN48551.1"/>
    </source>
</evidence>
<reference evidence="3 4" key="1">
    <citation type="submission" date="2018-08" db="EMBL/GenBank/DDBJ databases">
        <title>A genome reference for cultivated species of the human gut microbiota.</title>
        <authorList>
            <person name="Zou Y."/>
            <person name="Xue W."/>
            <person name="Luo G."/>
        </authorList>
    </citation>
    <scope>NUCLEOTIDE SEQUENCE [LARGE SCALE GENOMIC DNA]</scope>
    <source>
        <strain evidence="3 4">OM05-11AA</strain>
    </source>
</reference>
<dbReference type="EMBL" id="QSUP01000023">
    <property type="protein sequence ID" value="RGN48551.1"/>
    <property type="molecule type" value="Genomic_DNA"/>
</dbReference>
<feature type="domain" description="Exodeoxyribonuclease X-like C-terminal" evidence="1">
    <location>
        <begin position="111"/>
        <end position="135"/>
    </location>
</feature>
<dbReference type="Proteomes" id="UP000261088">
    <property type="component" value="Unassembled WGS sequence"/>
</dbReference>
<organism evidence="2 5">
    <name type="scientific">Parabacteroides merdae</name>
    <dbReference type="NCBI Taxonomy" id="46503"/>
    <lineage>
        <taxon>Bacteria</taxon>
        <taxon>Pseudomonadati</taxon>
        <taxon>Bacteroidota</taxon>
        <taxon>Bacteroidia</taxon>
        <taxon>Bacteroidales</taxon>
        <taxon>Tannerellaceae</taxon>
        <taxon>Parabacteroides</taxon>
    </lineage>
</organism>
<reference evidence="2 5" key="2">
    <citation type="journal article" date="2019" name="Nat. Med.">
        <title>A library of human gut bacterial isolates paired with longitudinal multiomics data enables mechanistic microbiome research.</title>
        <authorList>
            <person name="Poyet M."/>
            <person name="Groussin M."/>
            <person name="Gibbons S.M."/>
            <person name="Avila-Pacheco J."/>
            <person name="Jiang X."/>
            <person name="Kearney S.M."/>
            <person name="Perrotta A.R."/>
            <person name="Berdy B."/>
            <person name="Zhao S."/>
            <person name="Lieberman T.D."/>
            <person name="Swanson P.K."/>
            <person name="Smith M."/>
            <person name="Roesemann S."/>
            <person name="Alexander J.E."/>
            <person name="Rich S.A."/>
            <person name="Livny J."/>
            <person name="Vlamakis H."/>
            <person name="Clish C."/>
            <person name="Bullock K."/>
            <person name="Deik A."/>
            <person name="Scott J."/>
            <person name="Pierce K.A."/>
            <person name="Xavier R.J."/>
            <person name="Alm E.J."/>
        </authorList>
    </citation>
    <scope>NUCLEOTIDE SEQUENCE [LARGE SCALE GENOMIC DNA]</scope>
    <source>
        <strain evidence="2 5">BIOML-A25</strain>
    </source>
</reference>
<accession>A0A3R6A4G0</accession>
<evidence type="ECO:0000313" key="2">
    <source>
        <dbReference type="EMBL" id="MTU27739.1"/>
    </source>
</evidence>
<dbReference type="RefSeq" id="WP_122122558.1">
    <property type="nucleotide sequence ID" value="NZ_JADNJN010000060.1"/>
</dbReference>
<gene>
    <name evidence="3" type="ORF">DXB61_15040</name>
    <name evidence="2" type="ORF">GMD66_00615</name>
</gene>
<dbReference type="AlphaFoldDB" id="A0A3R6A4G0"/>
<comment type="caution">
    <text evidence="2">The sequence shown here is derived from an EMBL/GenBank/DDBJ whole genome shotgun (WGS) entry which is preliminary data.</text>
</comment>